<dbReference type="InterPro" id="IPR001433">
    <property type="entry name" value="OxRdtase_FAD/NAD-bd"/>
</dbReference>
<keyword evidence="11" id="KW-0813">Transport</keyword>
<keyword evidence="5" id="KW-0001">2Fe-2S</keyword>
<evidence type="ECO:0000313" key="15">
    <source>
        <dbReference type="Proteomes" id="UP001500443"/>
    </source>
</evidence>
<dbReference type="Gene3D" id="3.40.50.80">
    <property type="entry name" value="Nucleotide-binding domain of ferredoxin-NADP reductase (FNR) module"/>
    <property type="match status" value="1"/>
</dbReference>
<name>A0ABP5KBA0_9ACTN</name>
<evidence type="ECO:0000256" key="1">
    <source>
        <dbReference type="ARBA" id="ARBA00001970"/>
    </source>
</evidence>
<keyword evidence="11" id="KW-0349">Heme</keyword>
<dbReference type="PRINTS" id="PR00410">
    <property type="entry name" value="PHEHYDRXLASE"/>
</dbReference>
<dbReference type="InterPro" id="IPR009050">
    <property type="entry name" value="Globin-like_sf"/>
</dbReference>
<dbReference type="SUPFAM" id="SSF46458">
    <property type="entry name" value="Globin-like"/>
    <property type="match status" value="1"/>
</dbReference>
<evidence type="ECO:0000256" key="11">
    <source>
        <dbReference type="RuleBase" id="RU000356"/>
    </source>
</evidence>
<protein>
    <recommendedName>
        <fullName evidence="4">nitric oxide dioxygenase</fullName>
        <ecNumber evidence="4">1.14.12.17</ecNumber>
    </recommendedName>
</protein>
<dbReference type="Gene3D" id="2.40.30.10">
    <property type="entry name" value="Translation factors"/>
    <property type="match status" value="1"/>
</dbReference>
<dbReference type="PANTHER" id="PTHR47354:SF5">
    <property type="entry name" value="PROTEIN RFBI"/>
    <property type="match status" value="1"/>
</dbReference>
<keyword evidence="15" id="KW-1185">Reference proteome</keyword>
<keyword evidence="11" id="KW-0408">Iron</keyword>
<comment type="cofactor">
    <cofactor evidence="1">
        <name>heme b</name>
        <dbReference type="ChEBI" id="CHEBI:60344"/>
    </cofactor>
</comment>
<accession>A0ABP5KBA0</accession>
<comment type="catalytic activity">
    <reaction evidence="9">
        <text>2 nitric oxide + NADH + 2 O2 = 2 nitrate + NAD(+) + H(+)</text>
        <dbReference type="Rhea" id="RHEA:19469"/>
        <dbReference type="ChEBI" id="CHEBI:15378"/>
        <dbReference type="ChEBI" id="CHEBI:15379"/>
        <dbReference type="ChEBI" id="CHEBI:16480"/>
        <dbReference type="ChEBI" id="CHEBI:17632"/>
        <dbReference type="ChEBI" id="CHEBI:57540"/>
        <dbReference type="ChEBI" id="CHEBI:57945"/>
        <dbReference type="EC" id="1.14.12.17"/>
    </reaction>
</comment>
<keyword evidence="11" id="KW-0479">Metal-binding</keyword>
<evidence type="ECO:0000256" key="10">
    <source>
        <dbReference type="ARBA" id="ARBA00049433"/>
    </source>
</evidence>
<evidence type="ECO:0000256" key="3">
    <source>
        <dbReference type="ARBA" id="ARBA00006401"/>
    </source>
</evidence>
<evidence type="ECO:0000256" key="2">
    <source>
        <dbReference type="ARBA" id="ARBA00001974"/>
    </source>
</evidence>
<comment type="cofactor">
    <cofactor evidence="2">
        <name>FAD</name>
        <dbReference type="ChEBI" id="CHEBI:57692"/>
    </cofactor>
</comment>
<keyword evidence="11" id="KW-0561">Oxygen transport</keyword>
<dbReference type="InterPro" id="IPR039261">
    <property type="entry name" value="FNR_nucleotide-bd"/>
</dbReference>
<keyword evidence="7" id="KW-0411">Iron-sulfur</keyword>
<comment type="similarity">
    <text evidence="3">In the C-terminal section; belongs to the flavoprotein pyridine nucleotide cytochrome reductase family.</text>
</comment>
<dbReference type="InterPro" id="IPR012292">
    <property type="entry name" value="Globin/Proto"/>
</dbReference>
<feature type="domain" description="Globin" evidence="12">
    <location>
        <begin position="1"/>
        <end position="133"/>
    </location>
</feature>
<dbReference type="PROSITE" id="PS51384">
    <property type="entry name" value="FAD_FR"/>
    <property type="match status" value="1"/>
</dbReference>
<evidence type="ECO:0000313" key="14">
    <source>
        <dbReference type="EMBL" id="GAA2129987.1"/>
    </source>
</evidence>
<comment type="caution">
    <text evidence="14">The sequence shown here is derived from an EMBL/GenBank/DDBJ whole genome shotgun (WGS) entry which is preliminary data.</text>
</comment>
<dbReference type="InterPro" id="IPR050415">
    <property type="entry name" value="MRET"/>
</dbReference>
<dbReference type="SUPFAM" id="SSF63380">
    <property type="entry name" value="Riboflavin synthase domain-like"/>
    <property type="match status" value="1"/>
</dbReference>
<comment type="catalytic activity">
    <reaction evidence="10">
        <text>2 nitric oxide + NADPH + 2 O2 = 2 nitrate + NADP(+) + H(+)</text>
        <dbReference type="Rhea" id="RHEA:19465"/>
        <dbReference type="ChEBI" id="CHEBI:15378"/>
        <dbReference type="ChEBI" id="CHEBI:15379"/>
        <dbReference type="ChEBI" id="CHEBI:16480"/>
        <dbReference type="ChEBI" id="CHEBI:17632"/>
        <dbReference type="ChEBI" id="CHEBI:57783"/>
        <dbReference type="ChEBI" id="CHEBI:58349"/>
        <dbReference type="EC" id="1.14.12.17"/>
    </reaction>
</comment>
<dbReference type="CDD" id="cd19753">
    <property type="entry name" value="Mb-like_oxidoreductase"/>
    <property type="match status" value="1"/>
</dbReference>
<dbReference type="Pfam" id="PF00970">
    <property type="entry name" value="FAD_binding_6"/>
    <property type="match status" value="1"/>
</dbReference>
<dbReference type="Gene3D" id="1.10.490.10">
    <property type="entry name" value="Globins"/>
    <property type="match status" value="1"/>
</dbReference>
<evidence type="ECO:0000256" key="5">
    <source>
        <dbReference type="ARBA" id="ARBA00022714"/>
    </source>
</evidence>
<dbReference type="Pfam" id="PF00042">
    <property type="entry name" value="Globin"/>
    <property type="match status" value="1"/>
</dbReference>
<dbReference type="InterPro" id="IPR000971">
    <property type="entry name" value="Globin"/>
</dbReference>
<keyword evidence="6" id="KW-0521">NADP</keyword>
<dbReference type="Proteomes" id="UP001500443">
    <property type="component" value="Unassembled WGS sequence"/>
</dbReference>
<dbReference type="SUPFAM" id="SSF52343">
    <property type="entry name" value="Ferredoxin reductase-like, C-terminal NADP-linked domain"/>
    <property type="match status" value="1"/>
</dbReference>
<sequence length="400" mass="44644">MCVDANERIRASFARVERRADHVAKYFYSHLFARNPGVRDLFPTDMSEQRDRLFAALTLVVQRLDDPDLPRYLTTLGRDHRKFDARPEHYAAVGESLIAALRFGLPNTWDEETEQAWLGAYKILSDAMISGGEEADRQRAPRWWDCRVVTRHPAAPGVTVLTLLPDRPLPYAAGQFVSVSAPQVPRVWRPYSIGCAPRADRTVDLHVSRVEGGLLSPLLVDGVAPDDTLRLGAPAGASVLPERAGRPVTFIAAGTGWAPVRALLEDMVRRWAPTPARLFLVARSPAHVYDPEAVEALRKHHSWVDVTVVTPERGERRGAVARRLEAALAAHADWAEHRVYVSGPAQFITDLRELLQGYGTPPGQISYDHVPVPERQAREPGHASWFLHPSQPQWINPANR</sequence>
<dbReference type="EMBL" id="BAAAPF010000127">
    <property type="protein sequence ID" value="GAA2129987.1"/>
    <property type="molecule type" value="Genomic_DNA"/>
</dbReference>
<evidence type="ECO:0000259" key="12">
    <source>
        <dbReference type="PROSITE" id="PS01033"/>
    </source>
</evidence>
<reference evidence="15" key="1">
    <citation type="journal article" date="2019" name="Int. J. Syst. Evol. Microbiol.">
        <title>The Global Catalogue of Microorganisms (GCM) 10K type strain sequencing project: providing services to taxonomists for standard genome sequencing and annotation.</title>
        <authorList>
            <consortium name="The Broad Institute Genomics Platform"/>
            <consortium name="The Broad Institute Genome Sequencing Center for Infectious Disease"/>
            <person name="Wu L."/>
            <person name="Ma J."/>
        </authorList>
    </citation>
    <scope>NUCLEOTIDE SEQUENCE [LARGE SCALE GENOMIC DNA]</scope>
    <source>
        <strain evidence="15">JCM 15481</strain>
    </source>
</reference>
<dbReference type="PANTHER" id="PTHR47354">
    <property type="entry name" value="NADH OXIDOREDUCTASE HCR"/>
    <property type="match status" value="1"/>
</dbReference>
<evidence type="ECO:0000256" key="4">
    <source>
        <dbReference type="ARBA" id="ARBA00012229"/>
    </source>
</evidence>
<comment type="similarity">
    <text evidence="11">Belongs to the globin family.</text>
</comment>
<evidence type="ECO:0000256" key="8">
    <source>
        <dbReference type="ARBA" id="ARBA00023027"/>
    </source>
</evidence>
<feature type="domain" description="FAD-binding FR-type" evidence="13">
    <location>
        <begin position="141"/>
        <end position="241"/>
    </location>
</feature>
<dbReference type="EC" id="1.14.12.17" evidence="4"/>
<dbReference type="InterPro" id="IPR017927">
    <property type="entry name" value="FAD-bd_FR_type"/>
</dbReference>
<gene>
    <name evidence="14" type="ORF">GCM10009802_37910</name>
</gene>
<dbReference type="PROSITE" id="PS01033">
    <property type="entry name" value="GLOBIN"/>
    <property type="match status" value="1"/>
</dbReference>
<proteinExistence type="inferred from homology"/>
<evidence type="ECO:0000256" key="6">
    <source>
        <dbReference type="ARBA" id="ARBA00022857"/>
    </source>
</evidence>
<evidence type="ECO:0000256" key="7">
    <source>
        <dbReference type="ARBA" id="ARBA00023014"/>
    </source>
</evidence>
<evidence type="ECO:0000256" key="9">
    <source>
        <dbReference type="ARBA" id="ARBA00048649"/>
    </source>
</evidence>
<dbReference type="Pfam" id="PF00175">
    <property type="entry name" value="NAD_binding_1"/>
    <property type="match status" value="1"/>
</dbReference>
<dbReference type="InterPro" id="IPR008333">
    <property type="entry name" value="Cbr1-like_FAD-bd_dom"/>
</dbReference>
<evidence type="ECO:0000259" key="13">
    <source>
        <dbReference type="PROSITE" id="PS51384"/>
    </source>
</evidence>
<organism evidence="14 15">
    <name type="scientific">Streptomyces synnematoformans</name>
    <dbReference type="NCBI Taxonomy" id="415721"/>
    <lineage>
        <taxon>Bacteria</taxon>
        <taxon>Bacillati</taxon>
        <taxon>Actinomycetota</taxon>
        <taxon>Actinomycetes</taxon>
        <taxon>Kitasatosporales</taxon>
        <taxon>Streptomycetaceae</taxon>
        <taxon>Streptomyces</taxon>
    </lineage>
</organism>
<keyword evidence="8" id="KW-0520">NAD</keyword>
<dbReference type="InterPro" id="IPR017938">
    <property type="entry name" value="Riboflavin_synthase-like_b-brl"/>
</dbReference>